<dbReference type="InterPro" id="IPR007278">
    <property type="entry name" value="DUF397"/>
</dbReference>
<comment type="caution">
    <text evidence="2">The sequence shown here is derived from an EMBL/GenBank/DDBJ whole genome shotgun (WGS) entry which is preliminary data.</text>
</comment>
<feature type="domain" description="DUF397" evidence="1">
    <location>
        <begin position="14"/>
        <end position="67"/>
    </location>
</feature>
<accession>A0ABN1NPK9</accession>
<dbReference type="RefSeq" id="WP_343948098.1">
    <property type="nucleotide sequence ID" value="NZ_BAAAHQ010000001.1"/>
</dbReference>
<gene>
    <name evidence="2" type="ORF">GCM10009560_06160</name>
</gene>
<dbReference type="Proteomes" id="UP001501578">
    <property type="component" value="Unassembled WGS sequence"/>
</dbReference>
<dbReference type="Pfam" id="PF04149">
    <property type="entry name" value="DUF397"/>
    <property type="match status" value="1"/>
</dbReference>
<name>A0ABN1NPK9_9ACTN</name>
<keyword evidence="3" id="KW-1185">Reference proteome</keyword>
<evidence type="ECO:0000259" key="1">
    <source>
        <dbReference type="Pfam" id="PF04149"/>
    </source>
</evidence>
<sequence length="75" mass="7707">MDAQNVTIADLSRAAWKKSSRSGSNGGQCVEVATNLPGIVAVRDSKNPGGPALIFTPGEWSAFIGGVMDGEFGNP</sequence>
<evidence type="ECO:0000313" key="2">
    <source>
        <dbReference type="EMBL" id="GAA0913692.1"/>
    </source>
</evidence>
<reference evidence="2 3" key="1">
    <citation type="journal article" date="2019" name="Int. J. Syst. Evol. Microbiol.">
        <title>The Global Catalogue of Microorganisms (GCM) 10K type strain sequencing project: providing services to taxonomists for standard genome sequencing and annotation.</title>
        <authorList>
            <consortium name="The Broad Institute Genomics Platform"/>
            <consortium name="The Broad Institute Genome Sequencing Center for Infectious Disease"/>
            <person name="Wu L."/>
            <person name="Ma J."/>
        </authorList>
    </citation>
    <scope>NUCLEOTIDE SEQUENCE [LARGE SCALE GENOMIC DNA]</scope>
    <source>
        <strain evidence="2 3">JCM 11136</strain>
    </source>
</reference>
<proteinExistence type="predicted"/>
<organism evidence="2 3">
    <name type="scientific">Nonomuraea longicatena</name>
    <dbReference type="NCBI Taxonomy" id="83682"/>
    <lineage>
        <taxon>Bacteria</taxon>
        <taxon>Bacillati</taxon>
        <taxon>Actinomycetota</taxon>
        <taxon>Actinomycetes</taxon>
        <taxon>Streptosporangiales</taxon>
        <taxon>Streptosporangiaceae</taxon>
        <taxon>Nonomuraea</taxon>
    </lineage>
</organism>
<evidence type="ECO:0000313" key="3">
    <source>
        <dbReference type="Proteomes" id="UP001501578"/>
    </source>
</evidence>
<protein>
    <recommendedName>
        <fullName evidence="1">DUF397 domain-containing protein</fullName>
    </recommendedName>
</protein>
<dbReference type="EMBL" id="BAAAHQ010000001">
    <property type="protein sequence ID" value="GAA0913692.1"/>
    <property type="molecule type" value="Genomic_DNA"/>
</dbReference>